<dbReference type="RefSeq" id="WP_343813804.1">
    <property type="nucleotide sequence ID" value="NZ_BAAADS010000018.1"/>
</dbReference>
<dbReference type="InterPro" id="IPR034660">
    <property type="entry name" value="DinB/YfiT-like"/>
</dbReference>
<accession>A0ABP3RBL2</accession>
<evidence type="ECO:0000313" key="4">
    <source>
        <dbReference type="Proteomes" id="UP001500866"/>
    </source>
</evidence>
<gene>
    <name evidence="3" type="ORF">GCM10009001_25830</name>
</gene>
<dbReference type="Pfam" id="PF05163">
    <property type="entry name" value="DinB"/>
    <property type="match status" value="1"/>
</dbReference>
<dbReference type="InterPro" id="IPR007837">
    <property type="entry name" value="DinB"/>
</dbReference>
<evidence type="ECO:0000313" key="3">
    <source>
        <dbReference type="EMBL" id="GAA0607363.1"/>
    </source>
</evidence>
<comment type="similarity">
    <text evidence="1">Belongs to the DinB family.</text>
</comment>
<comment type="caution">
    <text evidence="3">The sequence shown here is derived from an EMBL/GenBank/DDBJ whole genome shotgun (WGS) entry which is preliminary data.</text>
</comment>
<dbReference type="EMBL" id="BAAADS010000018">
    <property type="protein sequence ID" value="GAA0607363.1"/>
    <property type="molecule type" value="Genomic_DNA"/>
</dbReference>
<dbReference type="SUPFAM" id="SSF109854">
    <property type="entry name" value="DinB/YfiT-like putative metalloenzymes"/>
    <property type="match status" value="1"/>
</dbReference>
<evidence type="ECO:0000256" key="2">
    <source>
        <dbReference type="ARBA" id="ARBA00022723"/>
    </source>
</evidence>
<evidence type="ECO:0000256" key="1">
    <source>
        <dbReference type="ARBA" id="ARBA00008635"/>
    </source>
</evidence>
<proteinExistence type="inferred from homology"/>
<keyword evidence="2" id="KW-0479">Metal-binding</keyword>
<keyword evidence="4" id="KW-1185">Reference proteome</keyword>
<reference evidence="4" key="1">
    <citation type="journal article" date="2019" name="Int. J. Syst. Evol. Microbiol.">
        <title>The Global Catalogue of Microorganisms (GCM) 10K type strain sequencing project: providing services to taxonomists for standard genome sequencing and annotation.</title>
        <authorList>
            <consortium name="The Broad Institute Genomics Platform"/>
            <consortium name="The Broad Institute Genome Sequencing Center for Infectious Disease"/>
            <person name="Wu L."/>
            <person name="Ma J."/>
        </authorList>
    </citation>
    <scope>NUCLEOTIDE SEQUENCE [LARGE SCALE GENOMIC DNA]</scope>
    <source>
        <strain evidence="4">JCM 15395</strain>
    </source>
</reference>
<protein>
    <submittedName>
        <fullName evidence="3">DinB family protein</fullName>
    </submittedName>
</protein>
<name>A0ABP3RBL2_9BACI</name>
<dbReference type="Gene3D" id="1.20.120.450">
    <property type="entry name" value="dinb family like domain"/>
    <property type="match status" value="1"/>
</dbReference>
<sequence>MSTMDEVVDGWLKHRLVVHDLLALVDDKDVDFKPWEGAKSLGELAVHIATSMDMFVKTVLNGEFTMPQKEDDYQTIGDVREIVHKYTTATTRDLKSLSKSQLTEEVEFNKDVAPGSFWLSNAIDHEIHHKGQLFTYVRMIGVEEVPFFMKHPSELKK</sequence>
<organism evidence="3 4">
    <name type="scientific">Virgibacillus siamensis</name>
    <dbReference type="NCBI Taxonomy" id="480071"/>
    <lineage>
        <taxon>Bacteria</taxon>
        <taxon>Bacillati</taxon>
        <taxon>Bacillota</taxon>
        <taxon>Bacilli</taxon>
        <taxon>Bacillales</taxon>
        <taxon>Bacillaceae</taxon>
        <taxon>Virgibacillus</taxon>
    </lineage>
</organism>
<dbReference type="Proteomes" id="UP001500866">
    <property type="component" value="Unassembled WGS sequence"/>
</dbReference>